<dbReference type="Pfam" id="PF11902">
    <property type="entry name" value="DUF3422"/>
    <property type="match status" value="1"/>
</dbReference>
<dbReference type="OrthoDB" id="9767470at2"/>
<accession>A0A430KMM5</accession>
<keyword evidence="1" id="KW-0812">Transmembrane</keyword>
<evidence type="ECO:0000256" key="1">
    <source>
        <dbReference type="SAM" id="Phobius"/>
    </source>
</evidence>
<sequence>MSASSLQLEMHPLRESLYEEMHSRPFQVIPSPARITHLSVMCSEQQKAQQFIHLQQLCEMLGGAVPKEDLPCFQQQFGQLQVRWEKHMEFVSYTFIWLGGDHGDPFAESGISHLPDGWLEGICGEVVAAFHMSVENVCDSAEPTIPEVKTYFDTMRLVGSQPSQGAAQVWTSYRLHDDGYGRFLIYNREMSDSQLGRLIQRLLEIESYRLMTLMGLPMARSIGPQLQLMDQQLAELTQILSVEEYDDEKCRDERELLGRLIHLASRVEAYRARSTFRFNATNAYQDLVMQRLADLREDEVSGHLTLHEFITRRMIPAVRTCKATAERLEDLSRRIDRVSDMLRTQVELSIQGQNQELLSSMDRRSRIQLMMQHTVEGLSVAAISYYTIGLVKIFIGVLYDQGLHINKSLSLGISMPLVIVTVALLTRRIHSKFSKLAADSVDSKDK</sequence>
<comment type="caution">
    <text evidence="2">The sequence shown here is derived from an EMBL/GenBank/DDBJ whole genome shotgun (WGS) entry which is preliminary data.</text>
</comment>
<feature type="transmembrane region" description="Helical" evidence="1">
    <location>
        <begin position="378"/>
        <end position="399"/>
    </location>
</feature>
<organism evidence="2 3">
    <name type="scientific">Amphritea opalescens</name>
    <dbReference type="NCBI Taxonomy" id="2490544"/>
    <lineage>
        <taxon>Bacteria</taxon>
        <taxon>Pseudomonadati</taxon>
        <taxon>Pseudomonadota</taxon>
        <taxon>Gammaproteobacteria</taxon>
        <taxon>Oceanospirillales</taxon>
        <taxon>Oceanospirillaceae</taxon>
        <taxon>Amphritea</taxon>
    </lineage>
</organism>
<name>A0A430KMM5_9GAMM</name>
<dbReference type="AlphaFoldDB" id="A0A430KMM5"/>
<reference evidence="2 3" key="1">
    <citation type="submission" date="2018-11" db="EMBL/GenBank/DDBJ databases">
        <title>The draft genome sequence of Amphritea opalescens ANRC-JH13T.</title>
        <authorList>
            <person name="Fang Z."/>
            <person name="Zhang Y."/>
            <person name="Han X."/>
        </authorList>
    </citation>
    <scope>NUCLEOTIDE SEQUENCE [LARGE SCALE GENOMIC DNA]</scope>
    <source>
        <strain evidence="2 3">ANRC-JH13</strain>
    </source>
</reference>
<keyword evidence="3" id="KW-1185">Reference proteome</keyword>
<evidence type="ECO:0000313" key="3">
    <source>
        <dbReference type="Proteomes" id="UP000283087"/>
    </source>
</evidence>
<feature type="transmembrane region" description="Helical" evidence="1">
    <location>
        <begin position="405"/>
        <end position="425"/>
    </location>
</feature>
<dbReference type="Proteomes" id="UP000283087">
    <property type="component" value="Unassembled WGS sequence"/>
</dbReference>
<keyword evidence="1" id="KW-1133">Transmembrane helix</keyword>
<dbReference type="InterPro" id="IPR021830">
    <property type="entry name" value="DUF3422"/>
</dbReference>
<gene>
    <name evidence="2" type="ORF">EH243_16005</name>
</gene>
<dbReference type="RefSeq" id="WP_126159669.1">
    <property type="nucleotide sequence ID" value="NZ_RQXW01000018.1"/>
</dbReference>
<dbReference type="EMBL" id="RQXW01000018">
    <property type="protein sequence ID" value="RTE64739.1"/>
    <property type="molecule type" value="Genomic_DNA"/>
</dbReference>
<keyword evidence="1" id="KW-0472">Membrane</keyword>
<evidence type="ECO:0000313" key="2">
    <source>
        <dbReference type="EMBL" id="RTE64739.1"/>
    </source>
</evidence>
<protein>
    <submittedName>
        <fullName evidence="2">DUF3422 domain-containing protein</fullName>
    </submittedName>
</protein>
<proteinExistence type="predicted"/>